<feature type="region of interest" description="Disordered" evidence="2">
    <location>
        <begin position="182"/>
        <end position="216"/>
    </location>
</feature>
<name>A0A9W8DS75_9FUNG</name>
<dbReference type="Gene3D" id="3.60.20.10">
    <property type="entry name" value="Glutamine Phosphoribosylpyrophosphate, subunit 1, domain 1"/>
    <property type="match status" value="1"/>
</dbReference>
<evidence type="ECO:0000256" key="1">
    <source>
        <dbReference type="ARBA" id="ARBA00022942"/>
    </source>
</evidence>
<evidence type="ECO:0000313" key="5">
    <source>
        <dbReference type="Proteomes" id="UP001150538"/>
    </source>
</evidence>
<feature type="compositionally biased region" description="Low complexity" evidence="2">
    <location>
        <begin position="186"/>
        <end position="209"/>
    </location>
</feature>
<keyword evidence="5" id="KW-1185">Reference proteome</keyword>
<dbReference type="PANTHER" id="PTHR11599">
    <property type="entry name" value="PROTEASOME SUBUNIT ALPHA/BETA"/>
    <property type="match status" value="1"/>
</dbReference>
<dbReference type="InterPro" id="IPR001353">
    <property type="entry name" value="Proteasome_sua/b"/>
</dbReference>
<proteinExistence type="predicted"/>
<dbReference type="AlphaFoldDB" id="A0A9W8DS75"/>
<evidence type="ECO:0000259" key="3">
    <source>
        <dbReference type="SMART" id="SM00948"/>
    </source>
</evidence>
<dbReference type="InterPro" id="IPR050115">
    <property type="entry name" value="Proteasome_alpha"/>
</dbReference>
<dbReference type="Pfam" id="PF10584">
    <property type="entry name" value="Proteasome_A_N"/>
    <property type="match status" value="1"/>
</dbReference>
<dbReference type="SUPFAM" id="SSF56235">
    <property type="entry name" value="N-terminal nucleophile aminohydrolases (Ntn hydrolases)"/>
    <property type="match status" value="1"/>
</dbReference>
<keyword evidence="1" id="KW-0647">Proteasome</keyword>
<sequence>MSTRQYDDDTTIWDPKGRLHQVEYAMKAVQRGTVVVGVTSKQYAVLGAFKMTDKKYDEPQEKLTKCLDHIGMAISGLISDGRVLCNHAISKALNTQLLFNRPIPVNRLASELGDTTREELIKYVIEAIRVSIPDSKKKIDFGIKNVSIGVVGHPSPDATSSEDYLEGLEKFHILEEEELVPYFAESSSSPSGNDGDSQDQQQQSPRQPGTATMDVE</sequence>
<gene>
    <name evidence="4" type="ORF">H4219_003950</name>
</gene>
<organism evidence="4 5">
    <name type="scientific">Mycoemilia scoparia</name>
    <dbReference type="NCBI Taxonomy" id="417184"/>
    <lineage>
        <taxon>Eukaryota</taxon>
        <taxon>Fungi</taxon>
        <taxon>Fungi incertae sedis</taxon>
        <taxon>Zoopagomycota</taxon>
        <taxon>Kickxellomycotina</taxon>
        <taxon>Kickxellomycetes</taxon>
        <taxon>Kickxellales</taxon>
        <taxon>Kickxellaceae</taxon>
        <taxon>Mycoemilia</taxon>
    </lineage>
</organism>
<reference evidence="4" key="1">
    <citation type="submission" date="2022-07" db="EMBL/GenBank/DDBJ databases">
        <title>Phylogenomic reconstructions and comparative analyses of Kickxellomycotina fungi.</title>
        <authorList>
            <person name="Reynolds N.K."/>
            <person name="Stajich J.E."/>
            <person name="Barry K."/>
            <person name="Grigoriev I.V."/>
            <person name="Crous P."/>
            <person name="Smith M.E."/>
        </authorList>
    </citation>
    <scope>NUCLEOTIDE SEQUENCE</scope>
    <source>
        <strain evidence="4">NBRC 100468</strain>
    </source>
</reference>
<dbReference type="GO" id="GO:0006511">
    <property type="term" value="P:ubiquitin-dependent protein catabolic process"/>
    <property type="evidence" value="ECO:0007669"/>
    <property type="project" value="InterPro"/>
</dbReference>
<dbReference type="Proteomes" id="UP001150538">
    <property type="component" value="Unassembled WGS sequence"/>
</dbReference>
<accession>A0A9W8DS75</accession>
<protein>
    <recommendedName>
        <fullName evidence="3">Proteasome alpha-type subunits domain-containing protein</fullName>
    </recommendedName>
</protein>
<evidence type="ECO:0000313" key="4">
    <source>
        <dbReference type="EMBL" id="KAJ1916148.1"/>
    </source>
</evidence>
<dbReference type="SMART" id="SM00948">
    <property type="entry name" value="Proteasome_A_N"/>
    <property type="match status" value="1"/>
</dbReference>
<dbReference type="InterPro" id="IPR000426">
    <property type="entry name" value="Proteasome_asu_N"/>
</dbReference>
<dbReference type="GO" id="GO:0019773">
    <property type="term" value="C:proteasome core complex, alpha-subunit complex"/>
    <property type="evidence" value="ECO:0007669"/>
    <property type="project" value="InterPro"/>
</dbReference>
<dbReference type="EMBL" id="JANBPU010000113">
    <property type="protein sequence ID" value="KAJ1916148.1"/>
    <property type="molecule type" value="Genomic_DNA"/>
</dbReference>
<dbReference type="Pfam" id="PF00227">
    <property type="entry name" value="Proteasome"/>
    <property type="match status" value="1"/>
</dbReference>
<evidence type="ECO:0000256" key="2">
    <source>
        <dbReference type="SAM" id="MobiDB-lite"/>
    </source>
</evidence>
<dbReference type="InterPro" id="IPR029055">
    <property type="entry name" value="Ntn_hydrolases_N"/>
</dbReference>
<feature type="domain" description="Proteasome alpha-type subunits" evidence="3">
    <location>
        <begin position="6"/>
        <end position="28"/>
    </location>
</feature>
<comment type="caution">
    <text evidence="4">The sequence shown here is derived from an EMBL/GenBank/DDBJ whole genome shotgun (WGS) entry which is preliminary data.</text>
</comment>
<dbReference type="OrthoDB" id="431557at2759"/>